<reference evidence="1 2" key="1">
    <citation type="journal article" date="2021" name="Nat. Commun.">
        <title>Genetic determinants of endophytism in the Arabidopsis root mycobiome.</title>
        <authorList>
            <person name="Mesny F."/>
            <person name="Miyauchi S."/>
            <person name="Thiergart T."/>
            <person name="Pickel B."/>
            <person name="Atanasova L."/>
            <person name="Karlsson M."/>
            <person name="Huettel B."/>
            <person name="Barry K.W."/>
            <person name="Haridas S."/>
            <person name="Chen C."/>
            <person name="Bauer D."/>
            <person name="Andreopoulos W."/>
            <person name="Pangilinan J."/>
            <person name="LaButti K."/>
            <person name="Riley R."/>
            <person name="Lipzen A."/>
            <person name="Clum A."/>
            <person name="Drula E."/>
            <person name="Henrissat B."/>
            <person name="Kohler A."/>
            <person name="Grigoriev I.V."/>
            <person name="Martin F.M."/>
            <person name="Hacquard S."/>
        </authorList>
    </citation>
    <scope>NUCLEOTIDE SEQUENCE [LARGE SCALE GENOMIC DNA]</scope>
    <source>
        <strain evidence="1 2">MPI-SDFR-AT-0079</strain>
    </source>
</reference>
<gene>
    <name evidence="1" type="ORF">F5144DRAFT_339396</name>
</gene>
<accession>A0ACB7NWZ0</accession>
<name>A0ACB7NWZ0_9PEZI</name>
<sequence>MPPDGPSNSFNTHTTPTNHNHHNNNNPSSNIRVFVRWHEQVVFAGEELKCTITFKNVARQPTASSSTTPSPSSSTTPSSTTNTLKPFPPNASHHHHHRGPRQPSPLHPARAAAAKHTTSSGGGLAPPPSGGARGHRSSLSLSVPSAASRARAGSVGWSPAQGGGGGSRRNGDGSVSGSAGGSGMGNGGGMGNGNGHGNGHRHKRSVSIVSIGSLSTVDDGQAGVASSPKPPRPRGHARASSLQILPRGGLLNGPRSATHPKVSSSQSSPLFHASYPPERSINGRRPGTATAPDTPRAEFSRRSPVSPNPLAEFKFPMSPSPTTPGTVGGLADEDPTSPTSSGLPMRTRELVPTINEQGVAPTARILSTLSIAGTPRSSGEFYSLSNNSSETLASEYVTQPPQRSQVRPPHNRRTSGLAASAARLPETLMMGYAQIQGSFTLDGSLINIGPFEAVKRKAVVGGQGGGVVGLETPKRDSGLLRGFGWGNITSSIGELLGGGELSSIKEMRGIANSKAVPLLSTPQSILFVDLQLAPGESKAYEYAFKLPKGLPPTHRGKAMKISYSLVIGTQRPGGSKEQRVKSVDVPFRVLGSVNSHGEILGHDLMSPYILLRDQARVQTVTGTQQKTNGKPIPSSSTVSTMASFLTYVDDLLSRPQHNLHQAGGALLSPSAPLTPHSPTSSRRPSIMSVSDHHPFMPPPTAKEAIDLAILRSNFASGGSGGPSNNQSPNRFEIARNGRRVGVVMLTRPAYRLGETVTCVVDFQGAEVQCYAVHAALETAEKVDASLALRSEASVNRVTRKVWGSGSEAALYARRWVFSAAIPVAATPEFVTSGVGLEWKVRLEFVVPVQAAPVVAPAPPPLASQVLYEEGGDGEDGGEGGSAAAEGEGMLEGERRREKEAKAQQQQPHPLLEEISRDDRGGLVLVGVENLMCESFEVAVPLKVYGAACNGLERLERDEAMDEGLPV</sequence>
<organism evidence="1 2">
    <name type="scientific">Chaetomium tenue</name>
    <dbReference type="NCBI Taxonomy" id="1854479"/>
    <lineage>
        <taxon>Eukaryota</taxon>
        <taxon>Fungi</taxon>
        <taxon>Dikarya</taxon>
        <taxon>Ascomycota</taxon>
        <taxon>Pezizomycotina</taxon>
        <taxon>Sordariomycetes</taxon>
        <taxon>Sordariomycetidae</taxon>
        <taxon>Sordariales</taxon>
        <taxon>Chaetomiaceae</taxon>
        <taxon>Chaetomium</taxon>
    </lineage>
</organism>
<dbReference type="Proteomes" id="UP000724584">
    <property type="component" value="Unassembled WGS sequence"/>
</dbReference>
<protein>
    <submittedName>
        <fullName evidence="1">Rgp1-domain-containing protein</fullName>
    </submittedName>
</protein>
<evidence type="ECO:0000313" key="2">
    <source>
        <dbReference type="Proteomes" id="UP000724584"/>
    </source>
</evidence>
<evidence type="ECO:0000313" key="1">
    <source>
        <dbReference type="EMBL" id="KAH6622797.1"/>
    </source>
</evidence>
<keyword evidence="2" id="KW-1185">Reference proteome</keyword>
<proteinExistence type="predicted"/>
<comment type="caution">
    <text evidence="1">The sequence shown here is derived from an EMBL/GenBank/DDBJ whole genome shotgun (WGS) entry which is preliminary data.</text>
</comment>
<dbReference type="EMBL" id="JAGIZQ010000006">
    <property type="protein sequence ID" value="KAH6622797.1"/>
    <property type="molecule type" value="Genomic_DNA"/>
</dbReference>